<dbReference type="SMART" id="SM00345">
    <property type="entry name" value="HTH_GNTR"/>
    <property type="match status" value="1"/>
</dbReference>
<dbReference type="InterPro" id="IPR036388">
    <property type="entry name" value="WH-like_DNA-bd_sf"/>
</dbReference>
<evidence type="ECO:0000256" key="1">
    <source>
        <dbReference type="ARBA" id="ARBA00023015"/>
    </source>
</evidence>
<dbReference type="Pfam" id="PF07729">
    <property type="entry name" value="FCD"/>
    <property type="match status" value="1"/>
</dbReference>
<dbReference type="Proteomes" id="UP001448858">
    <property type="component" value="Chromosome"/>
</dbReference>
<evidence type="ECO:0000259" key="4">
    <source>
        <dbReference type="PROSITE" id="PS50949"/>
    </source>
</evidence>
<dbReference type="SUPFAM" id="SSF48008">
    <property type="entry name" value="GntR ligand-binding domain-like"/>
    <property type="match status" value="1"/>
</dbReference>
<dbReference type="SMART" id="SM00895">
    <property type="entry name" value="FCD"/>
    <property type="match status" value="1"/>
</dbReference>
<dbReference type="Gene3D" id="1.10.10.10">
    <property type="entry name" value="Winged helix-like DNA-binding domain superfamily/Winged helix DNA-binding domain"/>
    <property type="match status" value="1"/>
</dbReference>
<keyword evidence="6" id="KW-1185">Reference proteome</keyword>
<dbReference type="Gene3D" id="1.20.120.530">
    <property type="entry name" value="GntR ligand-binding domain-like"/>
    <property type="match status" value="1"/>
</dbReference>
<dbReference type="PROSITE" id="PS50949">
    <property type="entry name" value="HTH_GNTR"/>
    <property type="match status" value="1"/>
</dbReference>
<dbReference type="InterPro" id="IPR008920">
    <property type="entry name" value="TF_FadR/GntR_C"/>
</dbReference>
<dbReference type="Pfam" id="PF00392">
    <property type="entry name" value="GntR"/>
    <property type="match status" value="1"/>
</dbReference>
<evidence type="ECO:0000313" key="6">
    <source>
        <dbReference type="Proteomes" id="UP001448858"/>
    </source>
</evidence>
<proteinExistence type="predicted"/>
<feature type="domain" description="HTH gntR-type" evidence="4">
    <location>
        <begin position="12"/>
        <end position="79"/>
    </location>
</feature>
<organism evidence="5 6">
    <name type="scientific">Arthrobacter citreus</name>
    <dbReference type="NCBI Taxonomy" id="1670"/>
    <lineage>
        <taxon>Bacteria</taxon>
        <taxon>Bacillati</taxon>
        <taxon>Actinomycetota</taxon>
        <taxon>Actinomycetes</taxon>
        <taxon>Micrococcales</taxon>
        <taxon>Micrococcaceae</taxon>
        <taxon>Arthrobacter</taxon>
    </lineage>
</organism>
<name>A0ABZ2ZV49_9MICC</name>
<dbReference type="InterPro" id="IPR000524">
    <property type="entry name" value="Tscrpt_reg_HTH_GntR"/>
</dbReference>
<evidence type="ECO:0000313" key="5">
    <source>
        <dbReference type="EMBL" id="WZP15561.1"/>
    </source>
</evidence>
<dbReference type="PANTHER" id="PTHR43537:SF44">
    <property type="entry name" value="GNTR FAMILY REGULATORY PROTEIN"/>
    <property type="match status" value="1"/>
</dbReference>
<dbReference type="RefSeq" id="WP_342023218.1">
    <property type="nucleotide sequence ID" value="NZ_CP151657.1"/>
</dbReference>
<keyword evidence="2" id="KW-0238">DNA-binding</keyword>
<keyword evidence="3" id="KW-0804">Transcription</keyword>
<evidence type="ECO:0000256" key="2">
    <source>
        <dbReference type="ARBA" id="ARBA00023125"/>
    </source>
</evidence>
<reference evidence="5 6" key="1">
    <citation type="submission" date="2024-04" db="EMBL/GenBank/DDBJ databases">
        <title>Arthrobacter sp. from Plains bison fecal sample.</title>
        <authorList>
            <person name="Ruzzini A."/>
        </authorList>
    </citation>
    <scope>NUCLEOTIDE SEQUENCE [LARGE SCALE GENOMIC DNA]</scope>
    <source>
        <strain evidence="5 6">EINP1</strain>
    </source>
</reference>
<accession>A0ABZ2ZV49</accession>
<dbReference type="PANTHER" id="PTHR43537">
    <property type="entry name" value="TRANSCRIPTIONAL REGULATOR, GNTR FAMILY"/>
    <property type="match status" value="1"/>
</dbReference>
<protein>
    <submittedName>
        <fullName evidence="5">FCD domain-containing protein</fullName>
    </submittedName>
</protein>
<gene>
    <name evidence="5" type="ORF">AAE021_15610</name>
</gene>
<dbReference type="InterPro" id="IPR036390">
    <property type="entry name" value="WH_DNA-bd_sf"/>
</dbReference>
<dbReference type="InterPro" id="IPR011711">
    <property type="entry name" value="GntR_C"/>
</dbReference>
<dbReference type="EMBL" id="CP151657">
    <property type="protein sequence ID" value="WZP15561.1"/>
    <property type="molecule type" value="Genomic_DNA"/>
</dbReference>
<keyword evidence="1" id="KW-0805">Transcription regulation</keyword>
<sequence length="235" mass="25782">MERSVSPRPAATVMNGAIIDAIGADIISGVLQPGSRLTLEGLQETFGVSRTVVRDCMRILESMNLVYSKRRIGIVVQESRHWNWFDARIIRWRLNGPGRDEQYRTLTELRVAVEPMAACGAARHAGEDDRKALVELAARLRLLGEEGRLDDFLAADIAFHTLLLRTSGNEMFASLDSVVAEVLTGRTVQGLMPDHPREVALRGHEQVARAVAGGDGDEAMLQMTALLEEVRAAVA</sequence>
<evidence type="ECO:0000256" key="3">
    <source>
        <dbReference type="ARBA" id="ARBA00023163"/>
    </source>
</evidence>
<dbReference type="SUPFAM" id="SSF46785">
    <property type="entry name" value="Winged helix' DNA-binding domain"/>
    <property type="match status" value="1"/>
</dbReference>